<reference evidence="2" key="1">
    <citation type="journal article" date="2020" name="Stud. Mycol.">
        <title>101 Dothideomycetes genomes: a test case for predicting lifestyles and emergence of pathogens.</title>
        <authorList>
            <person name="Haridas S."/>
            <person name="Albert R."/>
            <person name="Binder M."/>
            <person name="Bloem J."/>
            <person name="Labutti K."/>
            <person name="Salamov A."/>
            <person name="Andreopoulos B."/>
            <person name="Baker S."/>
            <person name="Barry K."/>
            <person name="Bills G."/>
            <person name="Bluhm B."/>
            <person name="Cannon C."/>
            <person name="Castanera R."/>
            <person name="Culley D."/>
            <person name="Daum C."/>
            <person name="Ezra D."/>
            <person name="Gonzalez J."/>
            <person name="Henrissat B."/>
            <person name="Kuo A."/>
            <person name="Liang C."/>
            <person name="Lipzen A."/>
            <person name="Lutzoni F."/>
            <person name="Magnuson J."/>
            <person name="Mondo S."/>
            <person name="Nolan M."/>
            <person name="Ohm R."/>
            <person name="Pangilinan J."/>
            <person name="Park H.-J."/>
            <person name="Ramirez L."/>
            <person name="Alfaro M."/>
            <person name="Sun H."/>
            <person name="Tritt A."/>
            <person name="Yoshinaga Y."/>
            <person name="Zwiers L.-H."/>
            <person name="Turgeon B."/>
            <person name="Goodwin S."/>
            <person name="Spatafora J."/>
            <person name="Crous P."/>
            <person name="Grigoriev I."/>
        </authorList>
    </citation>
    <scope>NUCLEOTIDE SEQUENCE</scope>
    <source>
        <strain evidence="2">CBS 207.26</strain>
    </source>
</reference>
<evidence type="ECO:0000313" key="3">
    <source>
        <dbReference type="Proteomes" id="UP000800200"/>
    </source>
</evidence>
<protein>
    <recommendedName>
        <fullName evidence="1">Heterokaryon incompatibility domain-containing protein</fullName>
    </recommendedName>
</protein>
<dbReference type="Proteomes" id="UP000800200">
    <property type="component" value="Unassembled WGS sequence"/>
</dbReference>
<dbReference type="Pfam" id="PF06985">
    <property type="entry name" value="HET"/>
    <property type="match status" value="1"/>
</dbReference>
<dbReference type="AlphaFoldDB" id="A0A6A6E7F4"/>
<name>A0A6A6E7F4_9PEZI</name>
<evidence type="ECO:0000259" key="1">
    <source>
        <dbReference type="Pfam" id="PF06985"/>
    </source>
</evidence>
<dbReference type="PANTHER" id="PTHR24148">
    <property type="entry name" value="ANKYRIN REPEAT DOMAIN-CONTAINING PROTEIN 39 HOMOLOG-RELATED"/>
    <property type="match status" value="1"/>
</dbReference>
<dbReference type="PANTHER" id="PTHR24148:SF64">
    <property type="entry name" value="HETEROKARYON INCOMPATIBILITY DOMAIN-CONTAINING PROTEIN"/>
    <property type="match status" value="1"/>
</dbReference>
<feature type="domain" description="Heterokaryon incompatibility" evidence="1">
    <location>
        <begin position="149"/>
        <end position="340"/>
    </location>
</feature>
<accession>A0A6A6E7F4</accession>
<dbReference type="EMBL" id="ML994632">
    <property type="protein sequence ID" value="KAF2185786.1"/>
    <property type="molecule type" value="Genomic_DNA"/>
</dbReference>
<dbReference type="OrthoDB" id="2157530at2759"/>
<evidence type="ECO:0000313" key="2">
    <source>
        <dbReference type="EMBL" id="KAF2185786.1"/>
    </source>
</evidence>
<gene>
    <name evidence="2" type="ORF">K469DRAFT_750117</name>
</gene>
<organism evidence="2 3">
    <name type="scientific">Zopfia rhizophila CBS 207.26</name>
    <dbReference type="NCBI Taxonomy" id="1314779"/>
    <lineage>
        <taxon>Eukaryota</taxon>
        <taxon>Fungi</taxon>
        <taxon>Dikarya</taxon>
        <taxon>Ascomycota</taxon>
        <taxon>Pezizomycotina</taxon>
        <taxon>Dothideomycetes</taxon>
        <taxon>Dothideomycetes incertae sedis</taxon>
        <taxon>Zopfiaceae</taxon>
        <taxon>Zopfia</taxon>
    </lineage>
</organism>
<keyword evidence="3" id="KW-1185">Reference proteome</keyword>
<dbReference type="InterPro" id="IPR010730">
    <property type="entry name" value="HET"/>
</dbReference>
<proteinExistence type="predicted"/>
<sequence length="672" mass="76891">MPTATTPHQQGADSPDLNVLNALPTAIDAPFSAYQRQHDPTCLPDTRVDLLNIFWLSGLAGTGKSTVARTVSAKYTCGFSGYYPCTTHFSFINTDPQASRDSQGMPTTYMYSALTGNKSFRLLYLYSHKRSSRIRCRLVHVSLDDHPPYEALSYEWKKHEGLTDILCESSTIEVTLNLASALDMLRHPSRERVLWVDATCINQENDIEKGAQVPMMRDIYAKAKSVIVWLGKPGLFTSAAFKILPLLAFIWVERLHKGLNPENTIPFVLRQCPKGSVFLSEDDKLWYSPEEGYNGELIRLSRPRGLGDDAILQFRNEKLWMTIDDLFGNTYFRRTWIQQEVAVPNAVYVTCGQDQVPFDIFSAAYGGRILATFNYTKETLGHDHIYAPMALVKKASVYEQIIPDYKKSLGSVFLKAATYIIMDRQDLYLWGTKSLYTRRTMKDLPSWVPEWTGPNCEEAIKYYRNDLGEHYFSSLLRGNHLIQGYSLYVNAYILDQIDFVAPIGTDEQRVDLFARLETYLNQWTTGLFDRYRGSVLEKHVYPIFISSRAKDLWLDNMVDAFWILLTFNPVLDSLIFALSELFKPSWHPFDNTRLNIKALWTVLTLKSPLRPLQLIDLRLSCERLFLATLFFWSLVKAHPEGWSLPGGRLKMYDAWVTVVVILSDTYAIADNS</sequence>
<dbReference type="InterPro" id="IPR052895">
    <property type="entry name" value="HetReg/Transcr_Mod"/>
</dbReference>